<dbReference type="GO" id="GO:0006147">
    <property type="term" value="P:guanine catabolic process"/>
    <property type="evidence" value="ECO:0007669"/>
    <property type="project" value="UniProtKB-UniRule"/>
</dbReference>
<dbReference type="Proteomes" id="UP000691718">
    <property type="component" value="Unassembled WGS sequence"/>
</dbReference>
<reference evidence="11" key="1">
    <citation type="submission" date="2021-04" db="EMBL/GenBank/DDBJ databases">
        <authorList>
            <person name="Tunstrom K."/>
        </authorList>
    </citation>
    <scope>NUCLEOTIDE SEQUENCE</scope>
</reference>
<dbReference type="PANTHER" id="PTHR11271">
    <property type="entry name" value="GUANINE DEAMINASE"/>
    <property type="match status" value="1"/>
</dbReference>
<protein>
    <recommendedName>
        <fullName evidence="4 9">Guanine deaminase</fullName>
        <shortName evidence="9">Guanase</shortName>
        <ecNumber evidence="3 9">3.5.4.3</ecNumber>
    </recommendedName>
    <alternativeName>
        <fullName evidence="9">Guanine aminohydrolase</fullName>
    </alternativeName>
</protein>
<keyword evidence="7 9" id="KW-0862">Zinc</keyword>
<evidence type="ECO:0000256" key="6">
    <source>
        <dbReference type="ARBA" id="ARBA00022801"/>
    </source>
</evidence>
<evidence type="ECO:0000259" key="10">
    <source>
        <dbReference type="Pfam" id="PF01979"/>
    </source>
</evidence>
<evidence type="ECO:0000256" key="2">
    <source>
        <dbReference type="ARBA" id="ARBA00006745"/>
    </source>
</evidence>
<dbReference type="GO" id="GO:0008892">
    <property type="term" value="F:guanine deaminase activity"/>
    <property type="evidence" value="ECO:0007669"/>
    <property type="project" value="UniProtKB-UniRule"/>
</dbReference>
<dbReference type="AlphaFoldDB" id="A0A8S3Y5Y8"/>
<dbReference type="InterPro" id="IPR051607">
    <property type="entry name" value="Metallo-dep_hydrolases"/>
</dbReference>
<sequence>MSQEQQEKVVFVGTIASSSALDQLNVFKGFVSVENGKITKVGSMAEYNLIATSNELSGYEKVMLHGNQLLIPGFVDCHTHAPQFPNIGLGLDRPLLEWLDKYTFPLESKYVDVNFAKKIYEQVVQRLIKNGTTTACYFGSLHLEGTLQLVECIIKYRQRALVGKVSMNVKNDANYYNKTEKELNDVETFIQKVIGYKSNLVAPVVTPRFAVSCDETLMRGLSEIANKYDCRIQSHISENRKEVEYVLSANPGCRNYSEVYDKNYILNSKCIMAHAIYLDEDEISLFATKGVSVAHCPASNTRLRSGLCPVRKLLNNHITVGLGTDVSGGDSATILDAMRRTMDVSIHLELLENMGPALNFKEVFYLATLGGAKALRLDDKIGSFEIGKEFDALIVDVYTKGGQIDQYEYSIDKNEEHYLLSLLQRFIYLGDDRNISQVYVKGKKVKDFS</sequence>
<evidence type="ECO:0000256" key="8">
    <source>
        <dbReference type="ARBA" id="ARBA00051148"/>
    </source>
</evidence>
<evidence type="ECO:0000256" key="3">
    <source>
        <dbReference type="ARBA" id="ARBA00012781"/>
    </source>
</evidence>
<keyword evidence="5 9" id="KW-0479">Metal-binding</keyword>
<keyword evidence="12" id="KW-1185">Reference proteome</keyword>
<comment type="catalytic activity">
    <reaction evidence="8 9">
        <text>guanine + H2O + H(+) = xanthine + NH4(+)</text>
        <dbReference type="Rhea" id="RHEA:14665"/>
        <dbReference type="ChEBI" id="CHEBI:15377"/>
        <dbReference type="ChEBI" id="CHEBI:15378"/>
        <dbReference type="ChEBI" id="CHEBI:16235"/>
        <dbReference type="ChEBI" id="CHEBI:17712"/>
        <dbReference type="ChEBI" id="CHEBI:28938"/>
        <dbReference type="EC" id="3.5.4.3"/>
    </reaction>
</comment>
<dbReference type="NCBIfam" id="TIGR02967">
    <property type="entry name" value="guan_deamin"/>
    <property type="match status" value="1"/>
</dbReference>
<gene>
    <name evidence="11" type="ORF">PAPOLLO_LOCUS25069</name>
</gene>
<accession>A0A8S3Y5Y8</accession>
<evidence type="ECO:0000256" key="1">
    <source>
        <dbReference type="ARBA" id="ARBA00004984"/>
    </source>
</evidence>
<dbReference type="OrthoDB" id="194468at2759"/>
<dbReference type="GO" id="GO:0005829">
    <property type="term" value="C:cytosol"/>
    <property type="evidence" value="ECO:0007669"/>
    <property type="project" value="TreeGrafter"/>
</dbReference>
<dbReference type="EMBL" id="CAJQZP010001501">
    <property type="protein sequence ID" value="CAG5051455.1"/>
    <property type="molecule type" value="Genomic_DNA"/>
</dbReference>
<comment type="caution">
    <text evidence="11">The sequence shown here is derived from an EMBL/GenBank/DDBJ whole genome shotgun (WGS) entry which is preliminary data.</text>
</comment>
<evidence type="ECO:0000256" key="7">
    <source>
        <dbReference type="ARBA" id="ARBA00022833"/>
    </source>
</evidence>
<organism evidence="11 12">
    <name type="scientific">Parnassius apollo</name>
    <name type="common">Apollo butterfly</name>
    <name type="synonym">Papilio apollo</name>
    <dbReference type="NCBI Taxonomy" id="110799"/>
    <lineage>
        <taxon>Eukaryota</taxon>
        <taxon>Metazoa</taxon>
        <taxon>Ecdysozoa</taxon>
        <taxon>Arthropoda</taxon>
        <taxon>Hexapoda</taxon>
        <taxon>Insecta</taxon>
        <taxon>Pterygota</taxon>
        <taxon>Neoptera</taxon>
        <taxon>Endopterygota</taxon>
        <taxon>Lepidoptera</taxon>
        <taxon>Glossata</taxon>
        <taxon>Ditrysia</taxon>
        <taxon>Papilionoidea</taxon>
        <taxon>Papilionidae</taxon>
        <taxon>Parnassiinae</taxon>
        <taxon>Parnassini</taxon>
        <taxon>Parnassius</taxon>
        <taxon>Parnassius</taxon>
    </lineage>
</organism>
<dbReference type="FunFam" id="3.20.20.140:FF:000022">
    <property type="entry name" value="Guanine deaminase"/>
    <property type="match status" value="1"/>
</dbReference>
<evidence type="ECO:0000256" key="5">
    <source>
        <dbReference type="ARBA" id="ARBA00022723"/>
    </source>
</evidence>
<dbReference type="EC" id="3.5.4.3" evidence="3 9"/>
<dbReference type="InterPro" id="IPR006680">
    <property type="entry name" value="Amidohydro-rel"/>
</dbReference>
<proteinExistence type="inferred from homology"/>
<comment type="similarity">
    <text evidence="2 9">Belongs to the metallo-dependent hydrolases superfamily. ATZ/TRZ family.</text>
</comment>
<comment type="pathway">
    <text evidence="1 9">Purine metabolism; guanine degradation; xanthine from guanine: step 1/1.</text>
</comment>
<feature type="domain" description="Amidohydrolase-related" evidence="10">
    <location>
        <begin position="70"/>
        <end position="445"/>
    </location>
</feature>
<keyword evidence="6 9" id="KW-0378">Hydrolase</keyword>
<dbReference type="InterPro" id="IPR014311">
    <property type="entry name" value="Guanine_deaminase"/>
</dbReference>
<evidence type="ECO:0000256" key="4">
    <source>
        <dbReference type="ARBA" id="ARBA00014514"/>
    </source>
</evidence>
<name>A0A8S3Y5Y8_PARAO</name>
<evidence type="ECO:0000313" key="11">
    <source>
        <dbReference type="EMBL" id="CAG5051455.1"/>
    </source>
</evidence>
<dbReference type="PANTHER" id="PTHR11271:SF6">
    <property type="entry name" value="GUANINE DEAMINASE"/>
    <property type="match status" value="1"/>
</dbReference>
<dbReference type="Pfam" id="PF01979">
    <property type="entry name" value="Amidohydro_1"/>
    <property type="match status" value="1"/>
</dbReference>
<comment type="cofactor">
    <cofactor evidence="9">
        <name>Zn(2+)</name>
        <dbReference type="ChEBI" id="CHEBI:29105"/>
    </cofactor>
    <text evidence="9">Binds 1 zinc ion per subunit.</text>
</comment>
<evidence type="ECO:0000313" key="12">
    <source>
        <dbReference type="Proteomes" id="UP000691718"/>
    </source>
</evidence>
<dbReference type="GO" id="GO:0008270">
    <property type="term" value="F:zinc ion binding"/>
    <property type="evidence" value="ECO:0007669"/>
    <property type="project" value="UniProtKB-UniRule"/>
</dbReference>
<comment type="function">
    <text evidence="9">Catalyzes the hydrolytic deamination of guanine, producing xanthine and ammonia.</text>
</comment>
<evidence type="ECO:0000256" key="9">
    <source>
        <dbReference type="RuleBase" id="RU366009"/>
    </source>
</evidence>